<gene>
    <name evidence="2" type="ORF">FOZ63_030335</name>
</gene>
<comment type="caution">
    <text evidence="2">The sequence shown here is derived from an EMBL/GenBank/DDBJ whole genome shotgun (WGS) entry which is preliminary data.</text>
</comment>
<sequence>WEVLHNSCEPVANQQGAAAEQGTRGIPVYTPLQTSVESAAFKQPSPATAPDLSPDGKARRMVDAPANRNSHSPFLDNCRYELLVRNSADTFRSNLEFIERPRQVVFAALLVSVVLYVSYRSSLDTFNTTDSARAALAMVFLTVM</sequence>
<evidence type="ECO:0000256" key="1">
    <source>
        <dbReference type="SAM" id="MobiDB-lite"/>
    </source>
</evidence>
<dbReference type="AlphaFoldDB" id="A0A7J6QIV5"/>
<dbReference type="EMBL" id="JABANO010032693">
    <property type="protein sequence ID" value="KAF4708132.1"/>
    <property type="molecule type" value="Genomic_DNA"/>
</dbReference>
<dbReference type="Proteomes" id="UP000553632">
    <property type="component" value="Unassembled WGS sequence"/>
</dbReference>
<name>A0A7J6QIV5_PEROL</name>
<organism evidence="2 3">
    <name type="scientific">Perkinsus olseni</name>
    <name type="common">Perkinsus atlanticus</name>
    <dbReference type="NCBI Taxonomy" id="32597"/>
    <lineage>
        <taxon>Eukaryota</taxon>
        <taxon>Sar</taxon>
        <taxon>Alveolata</taxon>
        <taxon>Perkinsozoa</taxon>
        <taxon>Perkinsea</taxon>
        <taxon>Perkinsida</taxon>
        <taxon>Perkinsidae</taxon>
        <taxon>Perkinsus</taxon>
    </lineage>
</organism>
<proteinExistence type="predicted"/>
<feature type="region of interest" description="Disordered" evidence="1">
    <location>
        <begin position="38"/>
        <end position="59"/>
    </location>
</feature>
<reference evidence="2 3" key="1">
    <citation type="submission" date="2020-04" db="EMBL/GenBank/DDBJ databases">
        <title>Perkinsus olseni comparative genomics.</title>
        <authorList>
            <person name="Bogema D.R."/>
        </authorList>
    </citation>
    <scope>NUCLEOTIDE SEQUENCE [LARGE SCALE GENOMIC DNA]</scope>
    <source>
        <strain evidence="2 3">ATCC PRA-207</strain>
    </source>
</reference>
<feature type="non-terminal residue" evidence="2">
    <location>
        <position position="144"/>
    </location>
</feature>
<accession>A0A7J6QIV5</accession>
<protein>
    <submittedName>
        <fullName evidence="2">Uncharacterized protein</fullName>
    </submittedName>
</protein>
<evidence type="ECO:0000313" key="2">
    <source>
        <dbReference type="EMBL" id="KAF4708132.1"/>
    </source>
</evidence>
<feature type="non-terminal residue" evidence="2">
    <location>
        <position position="1"/>
    </location>
</feature>
<evidence type="ECO:0000313" key="3">
    <source>
        <dbReference type="Proteomes" id="UP000553632"/>
    </source>
</evidence>
<keyword evidence="3" id="KW-1185">Reference proteome</keyword>